<dbReference type="SUPFAM" id="SSF53850">
    <property type="entry name" value="Periplasmic binding protein-like II"/>
    <property type="match status" value="1"/>
</dbReference>
<dbReference type="OrthoDB" id="8639113at2"/>
<evidence type="ECO:0000256" key="1">
    <source>
        <dbReference type="ARBA" id="ARBA00006987"/>
    </source>
</evidence>
<accession>A0A4Q7NBR8</accession>
<keyword evidence="2" id="KW-0675">Receptor</keyword>
<reference evidence="2 3" key="1">
    <citation type="submission" date="2019-02" db="EMBL/GenBank/DDBJ databases">
        <title>Genomic Encyclopedia of Type Strains, Phase IV (KMG-IV): sequencing the most valuable type-strain genomes for metagenomic binning, comparative biology and taxonomic classification.</title>
        <authorList>
            <person name="Goeker M."/>
        </authorList>
    </citation>
    <scope>NUCLEOTIDE SEQUENCE [LARGE SCALE GENOMIC DNA]</scope>
    <source>
        <strain evidence="2 3">K24</strain>
    </source>
</reference>
<dbReference type="CDD" id="cd07012">
    <property type="entry name" value="PBP2_Bug_TTT"/>
    <property type="match status" value="1"/>
</dbReference>
<organism evidence="2 3">
    <name type="scientific">Pigmentiphaga kullae</name>
    <dbReference type="NCBI Taxonomy" id="151784"/>
    <lineage>
        <taxon>Bacteria</taxon>
        <taxon>Pseudomonadati</taxon>
        <taxon>Pseudomonadota</taxon>
        <taxon>Betaproteobacteria</taxon>
        <taxon>Burkholderiales</taxon>
        <taxon>Alcaligenaceae</taxon>
        <taxon>Pigmentiphaga</taxon>
    </lineage>
</organism>
<dbReference type="InterPro" id="IPR005064">
    <property type="entry name" value="BUG"/>
</dbReference>
<keyword evidence="3" id="KW-1185">Reference proteome</keyword>
<evidence type="ECO:0000313" key="2">
    <source>
        <dbReference type="EMBL" id="RZS80396.1"/>
    </source>
</evidence>
<dbReference type="Pfam" id="PF03401">
    <property type="entry name" value="TctC"/>
    <property type="match status" value="1"/>
</dbReference>
<dbReference type="PROSITE" id="PS51257">
    <property type="entry name" value="PROKAR_LIPOPROTEIN"/>
    <property type="match status" value="1"/>
</dbReference>
<comment type="caution">
    <text evidence="2">The sequence shown here is derived from an EMBL/GenBank/DDBJ whole genome shotgun (WGS) entry which is preliminary data.</text>
</comment>
<dbReference type="Proteomes" id="UP000292445">
    <property type="component" value="Unassembled WGS sequence"/>
</dbReference>
<evidence type="ECO:0000313" key="3">
    <source>
        <dbReference type="Proteomes" id="UP000292445"/>
    </source>
</evidence>
<dbReference type="InterPro" id="IPR042100">
    <property type="entry name" value="Bug_dom1"/>
</dbReference>
<dbReference type="EMBL" id="SGXC01000002">
    <property type="protein sequence ID" value="RZS80396.1"/>
    <property type="molecule type" value="Genomic_DNA"/>
</dbReference>
<name>A0A4Q7NBR8_9BURK</name>
<sequence length="325" mass="34361">MDRRDVLKMLAGAAALGGCPAWAQDGFPSRMMKVVVAYPPGGVTDIAGRLMAEILSKEFGKPAIVENKGGGTGTIAQQYVLQQPHDGHVLLSGGLGGLILPVILNPNLPVDPQASFTPVAQVAEFVNVLLVGRDVKARNVSELIEYAKANPGKLNYATNGVGTSAHFTSELFNLQAGTKVIHIPYRSSGEVISGLRNGDVHMAFANAPAVNALVKAGTLRAIAVSSARRTKELPDVPTMLESGMPDFVVTSWLGAYAAAGTPPDVIRKLGEVIVRGAQQPENVQRFETVGFQVATKDAAAYAAFNRAELARWKEVARLANIRAEG</sequence>
<protein>
    <submittedName>
        <fullName evidence="2">Tripartite-type tricarboxylate transporter receptor subunit TctC</fullName>
    </submittedName>
</protein>
<dbReference type="Gene3D" id="3.40.190.150">
    <property type="entry name" value="Bordetella uptake gene, domain 1"/>
    <property type="match status" value="1"/>
</dbReference>
<dbReference type="AlphaFoldDB" id="A0A4Q7NBR8"/>
<comment type="similarity">
    <text evidence="1">Belongs to the UPF0065 (bug) family.</text>
</comment>
<dbReference type="PANTHER" id="PTHR42928:SF5">
    <property type="entry name" value="BLR1237 PROTEIN"/>
    <property type="match status" value="1"/>
</dbReference>
<dbReference type="Gene3D" id="3.40.190.10">
    <property type="entry name" value="Periplasmic binding protein-like II"/>
    <property type="match status" value="1"/>
</dbReference>
<dbReference type="RefSeq" id="WP_130358161.1">
    <property type="nucleotide sequence ID" value="NZ_SGXC01000002.1"/>
</dbReference>
<dbReference type="PIRSF" id="PIRSF017082">
    <property type="entry name" value="YflP"/>
    <property type="match status" value="1"/>
</dbReference>
<gene>
    <name evidence="2" type="ORF">EV675_2996</name>
</gene>
<proteinExistence type="inferred from homology"/>
<dbReference type="PANTHER" id="PTHR42928">
    <property type="entry name" value="TRICARBOXYLATE-BINDING PROTEIN"/>
    <property type="match status" value="1"/>
</dbReference>